<organism evidence="1 2">
    <name type="scientific">Neolamprologus brichardi</name>
    <name type="common">Fairy cichlid</name>
    <name type="synonym">Lamprologus brichardi</name>
    <dbReference type="NCBI Taxonomy" id="32507"/>
    <lineage>
        <taxon>Eukaryota</taxon>
        <taxon>Metazoa</taxon>
        <taxon>Chordata</taxon>
        <taxon>Craniata</taxon>
        <taxon>Vertebrata</taxon>
        <taxon>Euteleostomi</taxon>
        <taxon>Actinopterygii</taxon>
        <taxon>Neopterygii</taxon>
        <taxon>Teleostei</taxon>
        <taxon>Neoteleostei</taxon>
        <taxon>Acanthomorphata</taxon>
        <taxon>Ovalentaria</taxon>
        <taxon>Cichlomorphae</taxon>
        <taxon>Cichliformes</taxon>
        <taxon>Cichlidae</taxon>
        <taxon>African cichlids</taxon>
        <taxon>Pseudocrenilabrinae</taxon>
        <taxon>Lamprologini</taxon>
        <taxon>Neolamprologus</taxon>
    </lineage>
</organism>
<evidence type="ECO:0000313" key="1">
    <source>
        <dbReference type="Ensembl" id="ENSNBRP00000022770.1"/>
    </source>
</evidence>
<reference evidence="1" key="2">
    <citation type="submission" date="2025-09" db="UniProtKB">
        <authorList>
            <consortium name="Ensembl"/>
        </authorList>
    </citation>
    <scope>IDENTIFICATION</scope>
</reference>
<dbReference type="Ensembl" id="ENSNBRT00000023367.1">
    <property type="protein sequence ID" value="ENSNBRP00000022770.1"/>
    <property type="gene ID" value="ENSNBRG00000017437.1"/>
</dbReference>
<reference evidence="1" key="1">
    <citation type="submission" date="2025-08" db="UniProtKB">
        <authorList>
            <consortium name="Ensembl"/>
        </authorList>
    </citation>
    <scope>IDENTIFICATION</scope>
</reference>
<dbReference type="Bgee" id="ENSNBRG00000017437">
    <property type="expression patterns" value="Expressed in mesonephros and 5 other cell types or tissues"/>
</dbReference>
<dbReference type="AlphaFoldDB" id="A0A3Q4HHB9"/>
<sequence>DLDPLASIHYWRVPLPELDLSLLEDASDHSKTKDKTIWHVALTSRNSSHVDILITRCFLSLSDVFQYAMFAKI</sequence>
<evidence type="ECO:0000313" key="2">
    <source>
        <dbReference type="Proteomes" id="UP000261580"/>
    </source>
</evidence>
<proteinExistence type="predicted"/>
<protein>
    <submittedName>
        <fullName evidence="1">Uncharacterized protein</fullName>
    </submittedName>
</protein>
<accession>A0A3Q4HHB9</accession>
<keyword evidence="2" id="KW-1185">Reference proteome</keyword>
<name>A0A3Q4HHB9_NEOBR</name>
<dbReference type="Proteomes" id="UP000261580">
    <property type="component" value="Unassembled WGS sequence"/>
</dbReference>